<keyword evidence="3" id="KW-1185">Reference proteome</keyword>
<proteinExistence type="predicted"/>
<name>A0A2Z6LTB3_TRISU</name>
<organism evidence="2 3">
    <name type="scientific">Trifolium subterraneum</name>
    <name type="common">Subterranean clover</name>
    <dbReference type="NCBI Taxonomy" id="3900"/>
    <lineage>
        <taxon>Eukaryota</taxon>
        <taxon>Viridiplantae</taxon>
        <taxon>Streptophyta</taxon>
        <taxon>Embryophyta</taxon>
        <taxon>Tracheophyta</taxon>
        <taxon>Spermatophyta</taxon>
        <taxon>Magnoliopsida</taxon>
        <taxon>eudicotyledons</taxon>
        <taxon>Gunneridae</taxon>
        <taxon>Pentapetalae</taxon>
        <taxon>rosids</taxon>
        <taxon>fabids</taxon>
        <taxon>Fabales</taxon>
        <taxon>Fabaceae</taxon>
        <taxon>Papilionoideae</taxon>
        <taxon>50 kb inversion clade</taxon>
        <taxon>NPAAA clade</taxon>
        <taxon>Hologalegina</taxon>
        <taxon>IRL clade</taxon>
        <taxon>Trifolieae</taxon>
        <taxon>Trifolium</taxon>
    </lineage>
</organism>
<sequence>MADDLFEGLPPPSSAALNHQPPPQPILSDSSSLPSAPKPILKSSLKRPNPTQSDNTQVAAPKKSLKFKTSTDASEAQVIDAMQKISSHINNPAKFSKAAKLAIQLIEAGSVKSGVSDYFFAILESAMLSPVSCTDASVRADYHALFSAAQNAKEHLNKKQKNQLATWTISAVVANDLFTDDSFVSSTVFIHAMLFVTDVWSWSVVGGYGCITYVTLSILMPGPTATASFGVAEVWPSCKFSKAAGQIKEAISNLPVATEEDDTEEAISLKDSTVMVDEGGQTLPPNEDNNGVEEADPFGLDTLLSTKKEEKFKAKNDSAMKIRKEDEEETKRFLQLQRKALITCLEIAARRYKTPWCQTVIDILVKHAFDNVARFTAHQRDAVGKLWASILEQQTRRKQGKSVNGKLDVNAFEWLQTKYSTEKISIRHSVGGSGDRRATQWLG</sequence>
<dbReference type="AlphaFoldDB" id="A0A2Z6LTB3"/>
<dbReference type="OrthoDB" id="64928at2759"/>
<feature type="region of interest" description="Disordered" evidence="1">
    <location>
        <begin position="1"/>
        <end position="67"/>
    </location>
</feature>
<gene>
    <name evidence="2" type="ORF">TSUD_33000</name>
</gene>
<evidence type="ECO:0000256" key="1">
    <source>
        <dbReference type="SAM" id="MobiDB-lite"/>
    </source>
</evidence>
<feature type="compositionally biased region" description="Polar residues" evidence="1">
    <location>
        <begin position="49"/>
        <end position="58"/>
    </location>
</feature>
<dbReference type="Proteomes" id="UP000242715">
    <property type="component" value="Unassembled WGS sequence"/>
</dbReference>
<dbReference type="PANTHER" id="PTHR36749:SF1">
    <property type="entry name" value="F7O18.3 PROTEIN"/>
    <property type="match status" value="1"/>
</dbReference>
<evidence type="ECO:0000313" key="2">
    <source>
        <dbReference type="EMBL" id="GAU20553.1"/>
    </source>
</evidence>
<reference evidence="3" key="1">
    <citation type="journal article" date="2017" name="Front. Plant Sci.">
        <title>Climate Clever Clovers: New Paradigm to Reduce the Environmental Footprint of Ruminants by Breeding Low Methanogenic Forages Utilizing Haplotype Variation.</title>
        <authorList>
            <person name="Kaur P."/>
            <person name="Appels R."/>
            <person name="Bayer P.E."/>
            <person name="Keeble-Gagnere G."/>
            <person name="Wang J."/>
            <person name="Hirakawa H."/>
            <person name="Shirasawa K."/>
            <person name="Vercoe P."/>
            <person name="Stefanova K."/>
            <person name="Durmic Z."/>
            <person name="Nichols P."/>
            <person name="Revell C."/>
            <person name="Isobe S.N."/>
            <person name="Edwards D."/>
            <person name="Erskine W."/>
        </authorList>
    </citation>
    <scope>NUCLEOTIDE SEQUENCE [LARGE SCALE GENOMIC DNA]</scope>
    <source>
        <strain evidence="3">cv. Daliak</strain>
    </source>
</reference>
<accession>A0A2Z6LTB3</accession>
<dbReference type="PANTHER" id="PTHR36749">
    <property type="entry name" value="F7O18.3 PROTEIN"/>
    <property type="match status" value="1"/>
</dbReference>
<evidence type="ECO:0000313" key="3">
    <source>
        <dbReference type="Proteomes" id="UP000242715"/>
    </source>
</evidence>
<protein>
    <submittedName>
        <fullName evidence="2">Uncharacterized protein</fullName>
    </submittedName>
</protein>
<dbReference type="EMBL" id="DF973214">
    <property type="protein sequence ID" value="GAU20553.1"/>
    <property type="molecule type" value="Genomic_DNA"/>
</dbReference>